<sequence length="369" mass="42144">MTFQPFRRSFPLELEHEILGYLYPKDLMHTALVCRRFRDISTPLLLRDAARWAVRVDAEGKNVYEPRPKVHMLIHRIVEHGDVGRHVRFLDVRASDLRRMTREALRAVWSSMSRLVALSIKGRIYPPGPTDLALTDIHFARLKRLRFDDMKKCPDFVPRHLSALTHLRLDEDAELVIEGRQRAFLTHYEGAFAPLMLQCDLDSSHALEYCALFGTLPSAMHKPSFASLGLHINLRRLILGLEIPERTLLDMLKDCPKFPNIEDIGLCFDDGNDAVPRRDPALDQLLASFPTAQRVLIYHDAWDQDWAKQQSSAWACIVAVLCKGVKAIAFSEDALIFAGPTEGWKIDESPDKWDITDMAAPWVVQAVPY</sequence>
<dbReference type="InParanoid" id="A0A165DSA4"/>
<evidence type="ECO:0000259" key="1">
    <source>
        <dbReference type="PROSITE" id="PS50181"/>
    </source>
</evidence>
<accession>A0A165DSA4</accession>
<dbReference type="InterPro" id="IPR001810">
    <property type="entry name" value="F-box_dom"/>
</dbReference>
<dbReference type="OrthoDB" id="3051745at2759"/>
<dbReference type="PROSITE" id="PS50181">
    <property type="entry name" value="FBOX"/>
    <property type="match status" value="1"/>
</dbReference>
<reference evidence="2 3" key="1">
    <citation type="journal article" date="2016" name="Mol. Biol. Evol.">
        <title>Comparative Genomics of Early-Diverging Mushroom-Forming Fungi Provides Insights into the Origins of Lignocellulose Decay Capabilities.</title>
        <authorList>
            <person name="Nagy L.G."/>
            <person name="Riley R."/>
            <person name="Tritt A."/>
            <person name="Adam C."/>
            <person name="Daum C."/>
            <person name="Floudas D."/>
            <person name="Sun H."/>
            <person name="Yadav J.S."/>
            <person name="Pangilinan J."/>
            <person name="Larsson K.H."/>
            <person name="Matsuura K."/>
            <person name="Barry K."/>
            <person name="Labutti K."/>
            <person name="Kuo R."/>
            <person name="Ohm R.A."/>
            <person name="Bhattacharya S.S."/>
            <person name="Shirouzu T."/>
            <person name="Yoshinaga Y."/>
            <person name="Martin F.M."/>
            <person name="Grigoriev I.V."/>
            <person name="Hibbett D.S."/>
        </authorList>
    </citation>
    <scope>NUCLEOTIDE SEQUENCE [LARGE SCALE GENOMIC DNA]</scope>
    <source>
        <strain evidence="2 3">HHB12029</strain>
    </source>
</reference>
<keyword evidence="3" id="KW-1185">Reference proteome</keyword>
<protein>
    <recommendedName>
        <fullName evidence="1">F-box domain-containing protein</fullName>
    </recommendedName>
</protein>
<dbReference type="InterPro" id="IPR032675">
    <property type="entry name" value="LRR_dom_sf"/>
</dbReference>
<dbReference type="InterPro" id="IPR036047">
    <property type="entry name" value="F-box-like_dom_sf"/>
</dbReference>
<evidence type="ECO:0000313" key="2">
    <source>
        <dbReference type="EMBL" id="KZV85244.1"/>
    </source>
</evidence>
<dbReference type="EMBL" id="KV426194">
    <property type="protein sequence ID" value="KZV85244.1"/>
    <property type="molecule type" value="Genomic_DNA"/>
</dbReference>
<dbReference type="SUPFAM" id="SSF81383">
    <property type="entry name" value="F-box domain"/>
    <property type="match status" value="1"/>
</dbReference>
<name>A0A165DSA4_EXIGL</name>
<dbReference type="CDD" id="cd09917">
    <property type="entry name" value="F-box_SF"/>
    <property type="match status" value="1"/>
</dbReference>
<dbReference type="Proteomes" id="UP000077266">
    <property type="component" value="Unassembled WGS sequence"/>
</dbReference>
<dbReference type="Pfam" id="PF12937">
    <property type="entry name" value="F-box-like"/>
    <property type="match status" value="1"/>
</dbReference>
<evidence type="ECO:0000313" key="3">
    <source>
        <dbReference type="Proteomes" id="UP000077266"/>
    </source>
</evidence>
<gene>
    <name evidence="2" type="ORF">EXIGLDRAFT_775739</name>
</gene>
<proteinExistence type="predicted"/>
<dbReference type="Gene3D" id="3.80.10.10">
    <property type="entry name" value="Ribonuclease Inhibitor"/>
    <property type="match status" value="1"/>
</dbReference>
<dbReference type="AlphaFoldDB" id="A0A165DSA4"/>
<organism evidence="2 3">
    <name type="scientific">Exidia glandulosa HHB12029</name>
    <dbReference type="NCBI Taxonomy" id="1314781"/>
    <lineage>
        <taxon>Eukaryota</taxon>
        <taxon>Fungi</taxon>
        <taxon>Dikarya</taxon>
        <taxon>Basidiomycota</taxon>
        <taxon>Agaricomycotina</taxon>
        <taxon>Agaricomycetes</taxon>
        <taxon>Auriculariales</taxon>
        <taxon>Exidiaceae</taxon>
        <taxon>Exidia</taxon>
    </lineage>
</organism>
<feature type="domain" description="F-box" evidence="1">
    <location>
        <begin position="4"/>
        <end position="55"/>
    </location>
</feature>